<proteinExistence type="predicted"/>
<name>W7THQ7_9STRA</name>
<feature type="region of interest" description="Disordered" evidence="1">
    <location>
        <begin position="1"/>
        <end position="54"/>
    </location>
</feature>
<keyword evidence="3" id="KW-1185">Reference proteome</keyword>
<dbReference type="EMBL" id="AZIL01003064">
    <property type="protein sequence ID" value="EWM20454.1"/>
    <property type="molecule type" value="Genomic_DNA"/>
</dbReference>
<gene>
    <name evidence="2" type="ORF">Naga_101907g1</name>
</gene>
<reference evidence="2 3" key="1">
    <citation type="journal article" date="2014" name="Mol. Plant">
        <title>Chromosome Scale Genome Assembly and Transcriptome Profiling of Nannochloropsis gaditana in Nitrogen Depletion.</title>
        <authorList>
            <person name="Corteggiani Carpinelli E."/>
            <person name="Telatin A."/>
            <person name="Vitulo N."/>
            <person name="Forcato C."/>
            <person name="D'Angelo M."/>
            <person name="Schiavon R."/>
            <person name="Vezzi A."/>
            <person name="Giacometti G.M."/>
            <person name="Morosinotto T."/>
            <person name="Valle G."/>
        </authorList>
    </citation>
    <scope>NUCLEOTIDE SEQUENCE [LARGE SCALE GENOMIC DNA]</scope>
    <source>
        <strain evidence="2 3">B-31</strain>
    </source>
</reference>
<organism evidence="2 3">
    <name type="scientific">Nannochloropsis gaditana</name>
    <dbReference type="NCBI Taxonomy" id="72520"/>
    <lineage>
        <taxon>Eukaryota</taxon>
        <taxon>Sar</taxon>
        <taxon>Stramenopiles</taxon>
        <taxon>Ochrophyta</taxon>
        <taxon>Eustigmatophyceae</taxon>
        <taxon>Eustigmatales</taxon>
        <taxon>Monodopsidaceae</taxon>
        <taxon>Nannochloropsis</taxon>
    </lineage>
</organism>
<evidence type="ECO:0000313" key="3">
    <source>
        <dbReference type="Proteomes" id="UP000019335"/>
    </source>
</evidence>
<dbReference type="AlphaFoldDB" id="W7THQ7"/>
<dbReference type="Proteomes" id="UP000019335">
    <property type="component" value="Unassembled WGS sequence"/>
</dbReference>
<sequence>MIDGRVRWPNRREGERSWGREGRRAEANFGGKWAGKSDRKRVSGITKESSRHSADSCSKWTAEEAFPFFKKHKGKSLRGHKYGAKA</sequence>
<evidence type="ECO:0000256" key="1">
    <source>
        <dbReference type="SAM" id="MobiDB-lite"/>
    </source>
</evidence>
<comment type="caution">
    <text evidence="2">The sequence shown here is derived from an EMBL/GenBank/DDBJ whole genome shotgun (WGS) entry which is preliminary data.</text>
</comment>
<evidence type="ECO:0000313" key="2">
    <source>
        <dbReference type="EMBL" id="EWM20454.1"/>
    </source>
</evidence>
<feature type="compositionally biased region" description="Basic and acidic residues" evidence="1">
    <location>
        <begin position="1"/>
        <end position="26"/>
    </location>
</feature>
<protein>
    <submittedName>
        <fullName evidence="2">Uncharacterized protein</fullName>
    </submittedName>
</protein>
<accession>W7THQ7</accession>